<dbReference type="Gene3D" id="1.10.533.10">
    <property type="entry name" value="Death Domain, Fas"/>
    <property type="match status" value="1"/>
</dbReference>
<sequence>MDNIRLRSIILNLQDRLSNDDRKRLHFYLGHDVPRRIRDDPTLGGTLALMDSLFDQDKINEQDFTYLIKTFDEIRCFDAVKLLKDKINEQDFTYLIKTFDEIRCFDAVKLLKDHLRQNRENNLSQSMQSLSLIMPPLFQTLTADQEEEDDKLGVHPDYIHLQNFPDNHQTTINNPQMHRNDYKTQQSLFTRLKRSTLFKKCLFLLIVLLLIFWTQCEVYRLKNNSKSFQTRLQRLENQMCSKRIRLKKWKQDAQIVAGGNGDGNKLNQLYRPLGISIDKHQNLFIADFRNNRIVKWKLGESQGQIIAGGNGTDQLDKPTDVIINEQNNSLIIADRGKRRVIQWFSENQQEILIENILCYGLKKDNFGFLYVSDWEKHEVRKWKFGEMKEKEGTLVAGGNGQGNNLTQFNEPHFISVDDEQSVYVSDWKNHRVMKWRKDAKEGIVVAGGHGQGKNLNQLNHPQGIIVDDFGHVYVADSHNYRIMRWREGSTEGEIVVDGNEKRQKSNQLSDSHGLSFDVEGNLYVADYKNSRVERFDIDRE</sequence>
<dbReference type="CDD" id="cd05819">
    <property type="entry name" value="NHL"/>
    <property type="match status" value="1"/>
</dbReference>
<evidence type="ECO:0000256" key="3">
    <source>
        <dbReference type="ARBA" id="ARBA00023180"/>
    </source>
</evidence>
<evidence type="ECO:0000256" key="4">
    <source>
        <dbReference type="PROSITE-ProRule" id="PRU00504"/>
    </source>
</evidence>
<accession>A0A815QUX6</accession>
<dbReference type="SUPFAM" id="SSF47986">
    <property type="entry name" value="DEATH domain"/>
    <property type="match status" value="1"/>
</dbReference>
<evidence type="ECO:0000313" key="7">
    <source>
        <dbReference type="Proteomes" id="UP000663852"/>
    </source>
</evidence>
<dbReference type="PROSITE" id="PS50168">
    <property type="entry name" value="DED"/>
    <property type="match status" value="1"/>
</dbReference>
<dbReference type="Gene3D" id="2.120.10.30">
    <property type="entry name" value="TolB, C-terminal domain"/>
    <property type="match status" value="3"/>
</dbReference>
<keyword evidence="3" id="KW-0325">Glycoprotein</keyword>
<reference evidence="6" key="1">
    <citation type="submission" date="2021-02" db="EMBL/GenBank/DDBJ databases">
        <authorList>
            <person name="Nowell W R."/>
        </authorList>
    </citation>
    <scope>NUCLEOTIDE SEQUENCE</scope>
</reference>
<evidence type="ECO:0000313" key="6">
    <source>
        <dbReference type="EMBL" id="CAF1468181.1"/>
    </source>
</evidence>
<feature type="domain" description="DED" evidence="5">
    <location>
        <begin position="5"/>
        <end position="85"/>
    </location>
</feature>
<evidence type="ECO:0000256" key="1">
    <source>
        <dbReference type="ARBA" id="ARBA00022729"/>
    </source>
</evidence>
<feature type="repeat" description="NHL" evidence="4">
    <location>
        <begin position="407"/>
        <end position="438"/>
    </location>
</feature>
<dbReference type="InterPro" id="IPR011029">
    <property type="entry name" value="DEATH-like_dom_sf"/>
</dbReference>
<dbReference type="AlphaFoldDB" id="A0A815QUX6"/>
<feature type="repeat" description="NHL" evidence="4">
    <location>
        <begin position="452"/>
        <end position="482"/>
    </location>
</feature>
<gene>
    <name evidence="6" type="ORF">EDS130_LOCUS40612</name>
</gene>
<comment type="caution">
    <text evidence="6">The sequence shown here is derived from an EMBL/GenBank/DDBJ whole genome shotgun (WGS) entry which is preliminary data.</text>
</comment>
<dbReference type="OrthoDB" id="10035710at2759"/>
<evidence type="ECO:0000256" key="2">
    <source>
        <dbReference type="ARBA" id="ARBA00022737"/>
    </source>
</evidence>
<keyword evidence="2" id="KW-0677">Repeat</keyword>
<dbReference type="PROSITE" id="PS51125">
    <property type="entry name" value="NHL"/>
    <property type="match status" value="2"/>
</dbReference>
<keyword evidence="1" id="KW-0732">Signal</keyword>
<name>A0A815QUX6_ADIRI</name>
<dbReference type="Proteomes" id="UP000663852">
    <property type="component" value="Unassembled WGS sequence"/>
</dbReference>
<proteinExistence type="predicted"/>
<protein>
    <recommendedName>
        <fullName evidence="5">DED domain-containing protein</fullName>
    </recommendedName>
</protein>
<dbReference type="GO" id="GO:0042981">
    <property type="term" value="P:regulation of apoptotic process"/>
    <property type="evidence" value="ECO:0007669"/>
    <property type="project" value="InterPro"/>
</dbReference>
<dbReference type="Pfam" id="PF01436">
    <property type="entry name" value="NHL"/>
    <property type="match status" value="2"/>
</dbReference>
<organism evidence="6 7">
    <name type="scientific">Adineta ricciae</name>
    <name type="common">Rotifer</name>
    <dbReference type="NCBI Taxonomy" id="249248"/>
    <lineage>
        <taxon>Eukaryota</taxon>
        <taxon>Metazoa</taxon>
        <taxon>Spiralia</taxon>
        <taxon>Gnathifera</taxon>
        <taxon>Rotifera</taxon>
        <taxon>Eurotatoria</taxon>
        <taxon>Bdelloidea</taxon>
        <taxon>Adinetida</taxon>
        <taxon>Adinetidae</taxon>
        <taxon>Adineta</taxon>
    </lineage>
</organism>
<evidence type="ECO:0000259" key="5">
    <source>
        <dbReference type="PROSITE" id="PS50168"/>
    </source>
</evidence>
<dbReference type="PANTHER" id="PTHR10680">
    <property type="entry name" value="PEPTIDYL-GLYCINE ALPHA-AMIDATING MONOOXYGENASE"/>
    <property type="match status" value="1"/>
</dbReference>
<dbReference type="GO" id="GO:0005576">
    <property type="term" value="C:extracellular region"/>
    <property type="evidence" value="ECO:0007669"/>
    <property type="project" value="TreeGrafter"/>
</dbReference>
<dbReference type="InterPro" id="IPR001875">
    <property type="entry name" value="DED_dom"/>
</dbReference>
<dbReference type="InterPro" id="IPR001258">
    <property type="entry name" value="NHL_repeat"/>
</dbReference>
<dbReference type="InterPro" id="IPR011042">
    <property type="entry name" value="6-blade_b-propeller_TolB-like"/>
</dbReference>
<dbReference type="PANTHER" id="PTHR10680:SF28">
    <property type="entry name" value="SMP-30_GLUCONOLACTONASE_LRE-LIKE REGION DOMAIN-CONTAINING PROTEIN"/>
    <property type="match status" value="1"/>
</dbReference>
<dbReference type="SUPFAM" id="SSF101898">
    <property type="entry name" value="NHL repeat"/>
    <property type="match status" value="1"/>
</dbReference>
<dbReference type="EMBL" id="CAJNOJ010000496">
    <property type="protein sequence ID" value="CAF1468181.1"/>
    <property type="molecule type" value="Genomic_DNA"/>
</dbReference>